<dbReference type="InterPro" id="IPR006195">
    <property type="entry name" value="aa-tRNA-synth_II"/>
</dbReference>
<evidence type="ECO:0000256" key="8">
    <source>
        <dbReference type="HAMAP-Rule" id="MF_00253"/>
    </source>
</evidence>
<dbReference type="PROSITE" id="PS50862">
    <property type="entry name" value="AA_TRNA_LIGASE_II"/>
    <property type="match status" value="1"/>
</dbReference>
<proteinExistence type="inferred from homology"/>
<dbReference type="PANTHER" id="PTHR10745:SF8">
    <property type="entry name" value="DNA POLYMERASE SUBUNIT GAMMA-2, MITOCHONDRIAL"/>
    <property type="match status" value="1"/>
</dbReference>
<feature type="binding site" evidence="8">
    <location>
        <position position="185"/>
    </location>
    <ligand>
        <name>substrate</name>
    </ligand>
</feature>
<dbReference type="CDD" id="cd00774">
    <property type="entry name" value="GlyRS-like_core"/>
    <property type="match status" value="1"/>
</dbReference>
<dbReference type="GO" id="GO:1990742">
    <property type="term" value="C:microvesicle"/>
    <property type="evidence" value="ECO:0007669"/>
    <property type="project" value="UniProtKB-ARBA"/>
</dbReference>
<dbReference type="InterPro" id="IPR036621">
    <property type="entry name" value="Anticodon-bd_dom_sf"/>
</dbReference>
<comment type="function">
    <text evidence="8">Catalyzes the attachment of glycine to tRNA(Gly).</text>
</comment>
<feature type="binding site" evidence="8">
    <location>
        <position position="101"/>
    </location>
    <ligand>
        <name>substrate</name>
    </ligand>
</feature>
<dbReference type="Pfam" id="PF03129">
    <property type="entry name" value="HGTP_anticodon"/>
    <property type="match status" value="1"/>
</dbReference>
<keyword evidence="3 8" id="KW-0436">Ligase</keyword>
<feature type="domain" description="Aminoacyl-transfer RNA synthetases class-II family profile" evidence="9">
    <location>
        <begin position="113"/>
        <end position="388"/>
    </location>
</feature>
<dbReference type="Gene3D" id="3.40.50.800">
    <property type="entry name" value="Anticodon-binding domain"/>
    <property type="match status" value="1"/>
</dbReference>
<dbReference type="InterPro" id="IPR002315">
    <property type="entry name" value="tRNA-synt_gly"/>
</dbReference>
<sequence>MATDQNKFQAIISHCKEYGFVFQSSEIYDGLSAVYDYGQNGAQLKKNIRDYWWKSMTQMHENIVGIDAAIFMHPTTWKASGHVDNFSDPMIDNKDSKKRYRVDHLIEGHAENLSEEAGKALLEQMDNLLKENDFAGLKKLIEDNKIACSVSKTVNWTDVRQFNLMFSTQLGSVTDEASEIYLRPETAQGIFVNFLNVQKTGRMKIPFGIAQTGKAFRNEIVARQFIFRMREFEQMEMQFFIRPGTQKEWYAYWKEERLKWHLSLGVSPESYRYHDHVKLAHYADAAVDIEYEFPIGFKEVEGIHSRTDFDLKSHQEYSKKKIQYFDTEINQNYIPYVIETSIGLDRMFLLTICAAYEEQDLTKDGKEDSRVVLKFPAKLAPVQLAIFPLTKKDGLPEIAKELMDSCKSAFYCFYEEKDAIGRRYRRQDAIGTPFCVTIDHQTKEDGTVTIRYRDNMEQERIPMDKVKELVLNKINE</sequence>
<dbReference type="NCBIfam" id="NF003211">
    <property type="entry name" value="PRK04173.1"/>
    <property type="match status" value="1"/>
</dbReference>
<dbReference type="InterPro" id="IPR033731">
    <property type="entry name" value="GlyRS-like_core"/>
</dbReference>
<evidence type="ECO:0000256" key="5">
    <source>
        <dbReference type="ARBA" id="ARBA00022840"/>
    </source>
</evidence>
<evidence type="ECO:0000313" key="11">
    <source>
        <dbReference type="Proteomes" id="UP000318815"/>
    </source>
</evidence>
<dbReference type="InterPro" id="IPR045864">
    <property type="entry name" value="aa-tRNA-synth_II/BPL/LPL"/>
</dbReference>
<dbReference type="GO" id="GO:0070062">
    <property type="term" value="C:extracellular exosome"/>
    <property type="evidence" value="ECO:0007669"/>
    <property type="project" value="UniProtKB-ARBA"/>
</dbReference>
<keyword evidence="6 8" id="KW-0648">Protein biosynthesis</keyword>
<comment type="caution">
    <text evidence="10">The sequence shown here is derived from an EMBL/GenBank/DDBJ whole genome shotgun (WGS) entry which is preliminary data.</text>
</comment>
<comment type="similarity">
    <text evidence="1 8">Belongs to the class-II aminoacyl-tRNA synthetase family.</text>
</comment>
<reference evidence="10 11" key="1">
    <citation type="submission" date="2019-08" db="EMBL/GenBank/DDBJ databases">
        <title>Whole genome sequencing of chitin degrading bacteria Chitinophaga pinensis YS16.</title>
        <authorList>
            <person name="Singh R.P."/>
            <person name="Manchanda G."/>
            <person name="Maurya I.K."/>
            <person name="Joshi N.K."/>
            <person name="Srivastava A.K."/>
        </authorList>
    </citation>
    <scope>NUCLEOTIDE SEQUENCE [LARGE SCALE GENOMIC DNA]</scope>
    <source>
        <strain evidence="10 11">YS-16</strain>
    </source>
</reference>
<evidence type="ECO:0000256" key="7">
    <source>
        <dbReference type="ARBA" id="ARBA00023146"/>
    </source>
</evidence>
<dbReference type="OrthoDB" id="9760853at2"/>
<feature type="binding site" evidence="8">
    <location>
        <begin position="343"/>
        <end position="346"/>
    </location>
    <ligand>
        <name>ATP</name>
        <dbReference type="ChEBI" id="CHEBI:30616"/>
    </ligand>
</feature>
<dbReference type="EMBL" id="VOHS01000003">
    <property type="protein sequence ID" value="TWW01805.1"/>
    <property type="molecule type" value="Genomic_DNA"/>
</dbReference>
<evidence type="ECO:0000256" key="2">
    <source>
        <dbReference type="ARBA" id="ARBA00022490"/>
    </source>
</evidence>
<dbReference type="NCBIfam" id="TIGR00389">
    <property type="entry name" value="glyS_dimeric"/>
    <property type="match status" value="1"/>
</dbReference>
<evidence type="ECO:0000256" key="6">
    <source>
        <dbReference type="ARBA" id="ARBA00022917"/>
    </source>
</evidence>
<keyword evidence="7 8" id="KW-0030">Aminoacyl-tRNA synthetase</keyword>
<feature type="binding site" evidence="8">
    <location>
        <begin position="232"/>
        <end position="236"/>
    </location>
    <ligand>
        <name>substrate</name>
    </ligand>
</feature>
<dbReference type="RefSeq" id="WP_146303980.1">
    <property type="nucleotide sequence ID" value="NZ_VOHS01000003.1"/>
</dbReference>
<evidence type="ECO:0000256" key="3">
    <source>
        <dbReference type="ARBA" id="ARBA00022598"/>
    </source>
</evidence>
<dbReference type="Gene3D" id="3.30.40.230">
    <property type="match status" value="1"/>
</dbReference>
<dbReference type="InterPro" id="IPR027031">
    <property type="entry name" value="Gly-tRNA_synthase/POLG2"/>
</dbReference>
<dbReference type="Pfam" id="PF00587">
    <property type="entry name" value="tRNA-synt_2b"/>
    <property type="match status" value="1"/>
</dbReference>
<evidence type="ECO:0000256" key="1">
    <source>
        <dbReference type="ARBA" id="ARBA00008226"/>
    </source>
</evidence>
<comment type="subcellular location">
    <subcellularLocation>
        <location evidence="8">Cytoplasm</location>
    </subcellularLocation>
</comment>
<feature type="binding site" evidence="8">
    <location>
        <begin position="227"/>
        <end position="232"/>
    </location>
    <ligand>
        <name>ATP</name>
        <dbReference type="ChEBI" id="CHEBI:30616"/>
    </ligand>
</feature>
<dbReference type="GO" id="GO:0015966">
    <property type="term" value="P:diadenosine tetraphosphate biosynthetic process"/>
    <property type="evidence" value="ECO:0007669"/>
    <property type="project" value="UniProtKB-ARBA"/>
</dbReference>
<accession>A0A5C6LWI5</accession>
<dbReference type="InterPro" id="IPR022961">
    <property type="entry name" value="Gly_tRNA_ligase_bac"/>
</dbReference>
<evidence type="ECO:0000256" key="4">
    <source>
        <dbReference type="ARBA" id="ARBA00022741"/>
    </source>
</evidence>
<dbReference type="PRINTS" id="PR01043">
    <property type="entry name" value="TRNASYNTHGLY"/>
</dbReference>
<dbReference type="Gene3D" id="3.30.930.10">
    <property type="entry name" value="Bira Bifunctional Protein, Domain 2"/>
    <property type="match status" value="1"/>
</dbReference>
<dbReference type="PANTHER" id="PTHR10745">
    <property type="entry name" value="GLYCYL-TRNA SYNTHETASE/DNA POLYMERASE SUBUNIT GAMMA-2"/>
    <property type="match status" value="1"/>
</dbReference>
<evidence type="ECO:0000313" key="10">
    <source>
        <dbReference type="EMBL" id="TWW01805.1"/>
    </source>
</evidence>
<dbReference type="InterPro" id="IPR004154">
    <property type="entry name" value="Anticodon-bd"/>
</dbReference>
<dbReference type="EC" id="6.1.1.14" evidence="8"/>
<dbReference type="GO" id="GO:0005737">
    <property type="term" value="C:cytoplasm"/>
    <property type="evidence" value="ECO:0007669"/>
    <property type="project" value="UniProtKB-SubCell"/>
</dbReference>
<comment type="subunit">
    <text evidence="8">Homodimer.</text>
</comment>
<keyword evidence="4 8" id="KW-0547">Nucleotide-binding</keyword>
<dbReference type="GO" id="GO:0006426">
    <property type="term" value="P:glycyl-tRNA aminoacylation"/>
    <property type="evidence" value="ECO:0007669"/>
    <property type="project" value="UniProtKB-UniRule"/>
</dbReference>
<keyword evidence="2 8" id="KW-0963">Cytoplasm</keyword>
<name>A0A5C6LWI5_9BACT</name>
<dbReference type="HAMAP" id="MF_00253_B">
    <property type="entry name" value="Gly_tRNA_synth_B"/>
    <property type="match status" value="1"/>
</dbReference>
<protein>
    <recommendedName>
        <fullName evidence="8">Glycine--tRNA ligase</fullName>
        <ecNumber evidence="8">6.1.1.14</ecNumber>
    </recommendedName>
    <alternativeName>
        <fullName evidence="8">Glycyl-tRNA synthetase</fullName>
        <shortName evidence="8">GlyRS</shortName>
    </alternativeName>
</protein>
<organism evidence="10 11">
    <name type="scientific">Chitinophaga pinensis</name>
    <dbReference type="NCBI Taxonomy" id="79329"/>
    <lineage>
        <taxon>Bacteria</taxon>
        <taxon>Pseudomonadati</taxon>
        <taxon>Bacteroidota</taxon>
        <taxon>Chitinophagia</taxon>
        <taxon>Chitinophagales</taxon>
        <taxon>Chitinophagaceae</taxon>
        <taxon>Chitinophaga</taxon>
    </lineage>
</organism>
<feature type="binding site" evidence="8">
    <location>
        <begin position="299"/>
        <end position="300"/>
    </location>
    <ligand>
        <name>ATP</name>
        <dbReference type="ChEBI" id="CHEBI:30616"/>
    </ligand>
</feature>
<dbReference type="SUPFAM" id="SSF55681">
    <property type="entry name" value="Class II aaRS and biotin synthetases"/>
    <property type="match status" value="1"/>
</dbReference>
<comment type="catalytic activity">
    <reaction evidence="8">
        <text>tRNA(Gly) + glycine + ATP = glycyl-tRNA(Gly) + AMP + diphosphate</text>
        <dbReference type="Rhea" id="RHEA:16013"/>
        <dbReference type="Rhea" id="RHEA-COMP:9664"/>
        <dbReference type="Rhea" id="RHEA-COMP:9683"/>
        <dbReference type="ChEBI" id="CHEBI:30616"/>
        <dbReference type="ChEBI" id="CHEBI:33019"/>
        <dbReference type="ChEBI" id="CHEBI:57305"/>
        <dbReference type="ChEBI" id="CHEBI:78442"/>
        <dbReference type="ChEBI" id="CHEBI:78522"/>
        <dbReference type="ChEBI" id="CHEBI:456215"/>
        <dbReference type="EC" id="6.1.1.14"/>
    </reaction>
</comment>
<dbReference type="GO" id="GO:0005524">
    <property type="term" value="F:ATP binding"/>
    <property type="evidence" value="ECO:0007669"/>
    <property type="project" value="UniProtKB-UniRule"/>
</dbReference>
<keyword evidence="5 8" id="KW-0067">ATP-binding</keyword>
<dbReference type="Proteomes" id="UP000318815">
    <property type="component" value="Unassembled WGS sequence"/>
</dbReference>
<feature type="binding site" evidence="8">
    <location>
        <begin position="217"/>
        <end position="219"/>
    </location>
    <ligand>
        <name>ATP</name>
        <dbReference type="ChEBI" id="CHEBI:30616"/>
    </ligand>
</feature>
<keyword evidence="11" id="KW-1185">Reference proteome</keyword>
<dbReference type="GO" id="GO:0004081">
    <property type="term" value="F:bis(5'-nucleosyl)-tetraphosphatase (asymmetrical) activity"/>
    <property type="evidence" value="ECO:0007669"/>
    <property type="project" value="UniProtKB-ARBA"/>
</dbReference>
<dbReference type="GO" id="GO:0004820">
    <property type="term" value="F:glycine-tRNA ligase activity"/>
    <property type="evidence" value="ECO:0007669"/>
    <property type="project" value="UniProtKB-UniRule"/>
</dbReference>
<dbReference type="AlphaFoldDB" id="A0A5C6LWI5"/>
<evidence type="ECO:0000259" key="9">
    <source>
        <dbReference type="PROSITE" id="PS50862"/>
    </source>
</evidence>
<gene>
    <name evidence="8" type="primary">glyQS</name>
    <name evidence="10" type="ORF">FEF09_04385</name>
</gene>
<dbReference type="InterPro" id="IPR002314">
    <property type="entry name" value="aa-tRNA-synt_IIb"/>
</dbReference>
<feature type="binding site" evidence="8">
    <location>
        <begin position="339"/>
        <end position="343"/>
    </location>
    <ligand>
        <name>substrate</name>
    </ligand>
</feature>
<dbReference type="FunFam" id="3.40.50.800:FF:000002">
    <property type="entry name" value="Glycine--tRNA ligase"/>
    <property type="match status" value="1"/>
</dbReference>
<dbReference type="SUPFAM" id="SSF52954">
    <property type="entry name" value="Class II aaRS ABD-related"/>
    <property type="match status" value="1"/>
</dbReference>